<evidence type="ECO:0000256" key="5">
    <source>
        <dbReference type="ARBA" id="ARBA00022989"/>
    </source>
</evidence>
<dbReference type="AlphaFoldDB" id="A0A0S4L7I7"/>
<dbReference type="PANTHER" id="PTHR33452">
    <property type="entry name" value="OXIDOREDUCTASE CATD-RELATED"/>
    <property type="match status" value="1"/>
</dbReference>
<evidence type="ECO:0000256" key="6">
    <source>
        <dbReference type="ARBA" id="ARBA00023136"/>
    </source>
</evidence>
<comment type="similarity">
    <text evidence="2">Belongs to the DoxX family.</text>
</comment>
<gene>
    <name evidence="8" type="ORF">COMA2_100181</name>
</gene>
<dbReference type="GO" id="GO:0005886">
    <property type="term" value="C:plasma membrane"/>
    <property type="evidence" value="ECO:0007669"/>
    <property type="project" value="UniProtKB-SubCell"/>
</dbReference>
<dbReference type="InterPro" id="IPR051907">
    <property type="entry name" value="DoxX-like_oxidoreductase"/>
</dbReference>
<proteinExistence type="inferred from homology"/>
<keyword evidence="6 7" id="KW-0472">Membrane</keyword>
<keyword evidence="5 7" id="KW-1133">Transmembrane helix</keyword>
<accession>A0A0S4L7I7</accession>
<dbReference type="RefSeq" id="WP_090894475.1">
    <property type="nucleotide sequence ID" value="NZ_CZPZ01000002.1"/>
</dbReference>
<evidence type="ECO:0000256" key="1">
    <source>
        <dbReference type="ARBA" id="ARBA00004651"/>
    </source>
</evidence>
<feature type="transmembrane region" description="Helical" evidence="7">
    <location>
        <begin position="80"/>
        <end position="98"/>
    </location>
</feature>
<dbReference type="Proteomes" id="UP000198736">
    <property type="component" value="Unassembled WGS sequence"/>
</dbReference>
<evidence type="ECO:0000313" key="9">
    <source>
        <dbReference type="Proteomes" id="UP000198736"/>
    </source>
</evidence>
<dbReference type="EMBL" id="CZPZ01000002">
    <property type="protein sequence ID" value="CUS32557.1"/>
    <property type="molecule type" value="Genomic_DNA"/>
</dbReference>
<organism evidence="8 9">
    <name type="scientific">Candidatus Nitrospira nitrificans</name>
    <dbReference type="NCBI Taxonomy" id="1742973"/>
    <lineage>
        <taxon>Bacteria</taxon>
        <taxon>Pseudomonadati</taxon>
        <taxon>Nitrospirota</taxon>
        <taxon>Nitrospiria</taxon>
        <taxon>Nitrospirales</taxon>
        <taxon>Nitrospiraceae</taxon>
        <taxon>Nitrospira</taxon>
    </lineage>
</organism>
<name>A0A0S4L7I7_9BACT</name>
<dbReference type="STRING" id="1742973.COMA2_100181"/>
<keyword evidence="9" id="KW-1185">Reference proteome</keyword>
<keyword evidence="3" id="KW-1003">Cell membrane</keyword>
<dbReference type="PANTHER" id="PTHR33452:SF1">
    <property type="entry name" value="INNER MEMBRANE PROTEIN YPHA-RELATED"/>
    <property type="match status" value="1"/>
</dbReference>
<keyword evidence="4 7" id="KW-0812">Transmembrane</keyword>
<evidence type="ECO:0000313" key="8">
    <source>
        <dbReference type="EMBL" id="CUS32557.1"/>
    </source>
</evidence>
<dbReference type="OrthoDB" id="346004at2"/>
<evidence type="ECO:0000256" key="7">
    <source>
        <dbReference type="SAM" id="Phobius"/>
    </source>
</evidence>
<reference evidence="9" key="1">
    <citation type="submission" date="2015-10" db="EMBL/GenBank/DDBJ databases">
        <authorList>
            <person name="Luecker S."/>
            <person name="Luecker S."/>
        </authorList>
    </citation>
    <scope>NUCLEOTIDE SEQUENCE [LARGE SCALE GENOMIC DNA]</scope>
</reference>
<feature type="transmembrane region" description="Helical" evidence="7">
    <location>
        <begin position="118"/>
        <end position="138"/>
    </location>
</feature>
<feature type="transmembrane region" description="Helical" evidence="7">
    <location>
        <begin position="12"/>
        <end position="32"/>
    </location>
</feature>
<dbReference type="Pfam" id="PF07681">
    <property type="entry name" value="DoxX"/>
    <property type="match status" value="1"/>
</dbReference>
<protein>
    <recommendedName>
        <fullName evidence="10">DoxX family protein</fullName>
    </recommendedName>
</protein>
<evidence type="ECO:0000256" key="2">
    <source>
        <dbReference type="ARBA" id="ARBA00006679"/>
    </source>
</evidence>
<feature type="transmembrane region" description="Helical" evidence="7">
    <location>
        <begin position="52"/>
        <end position="73"/>
    </location>
</feature>
<evidence type="ECO:0008006" key="10">
    <source>
        <dbReference type="Google" id="ProtNLM"/>
    </source>
</evidence>
<sequence length="161" mass="17478">MLLFKTDDSWAGLILRVCLGVVMFAHGAQKLLGWFGGNGFEGTMGFFTQKMGLPWLVAFLVIIGESLGSLGLILGFLTRFTAASFIVIMIGAIATVHWPQGFFMNWFGQQQGEGFEYHLLVMAMSAALIVIGGGKWALDGAIARWLERGEGASEQSVRRAA</sequence>
<dbReference type="InterPro" id="IPR032808">
    <property type="entry name" value="DoxX"/>
</dbReference>
<evidence type="ECO:0000256" key="4">
    <source>
        <dbReference type="ARBA" id="ARBA00022692"/>
    </source>
</evidence>
<evidence type="ECO:0000256" key="3">
    <source>
        <dbReference type="ARBA" id="ARBA00022475"/>
    </source>
</evidence>
<comment type="subcellular location">
    <subcellularLocation>
        <location evidence="1">Cell membrane</location>
        <topology evidence="1">Multi-pass membrane protein</topology>
    </subcellularLocation>
</comment>